<reference evidence="2 3" key="1">
    <citation type="journal article" date="2019" name="Emerg. Microbes Infect.">
        <title>Comprehensive subspecies identification of 175 nontuberculous mycobacteria species based on 7547 genomic profiles.</title>
        <authorList>
            <person name="Matsumoto Y."/>
            <person name="Kinjo T."/>
            <person name="Motooka D."/>
            <person name="Nabeya D."/>
            <person name="Jung N."/>
            <person name="Uechi K."/>
            <person name="Horii T."/>
            <person name="Iida T."/>
            <person name="Fujita J."/>
            <person name="Nakamura S."/>
        </authorList>
    </citation>
    <scope>NUCLEOTIDE SEQUENCE [LARGE SCALE GENOMIC DNA]</scope>
    <source>
        <strain evidence="2 3">JCM 15296</strain>
    </source>
</reference>
<evidence type="ECO:0000313" key="2">
    <source>
        <dbReference type="EMBL" id="BBX86293.1"/>
    </source>
</evidence>
<sequence length="433" mass="46376">MPTQSAEWMATARLLRRTGFGTTGRAVDAAVAQPDYLTAALNSDPEADPGAKATPLPAFPATTPPGKNATAAARKEYNSSLSDQLHTLSQWWLERMVSVQQPVHEKLTLLWHNHFATSARKVRAAGLMATQNQKLRAGALGDFRSLAYSMLIDPAMLRWLDGQQNTEKAANENLSREFMELFALGHGNGYTESDVREGARALTGWVIRDGQSNLVHKRHDTGDKTVLGVTGALDAAGFCDAVLARPESSQYVAQRLWQQLASDDPPSASALSRLVGAYGTGRDLKALTLAILTDPEFVSHPSSLVNTPVEWTVGLVRALKVPTTQNAQLIDQTLKMLGQQPFYPPDVGGWPRGQAWLSTAGAGVRLRAATALARKGDVSAVSDAAPSDRIDAAGYLLGIGSWSDQSAAALRPLVNRPPELVATAANTPENLTS</sequence>
<feature type="region of interest" description="Disordered" evidence="1">
    <location>
        <begin position="41"/>
        <end position="69"/>
    </location>
</feature>
<dbReference type="Pfam" id="PF08811">
    <property type="entry name" value="DUF1800"/>
    <property type="match status" value="1"/>
</dbReference>
<proteinExistence type="predicted"/>
<organism evidence="2 3">
    <name type="scientific">Mycolicibacterium aubagnense</name>
    <dbReference type="NCBI Taxonomy" id="319707"/>
    <lineage>
        <taxon>Bacteria</taxon>
        <taxon>Bacillati</taxon>
        <taxon>Actinomycetota</taxon>
        <taxon>Actinomycetes</taxon>
        <taxon>Mycobacteriales</taxon>
        <taxon>Mycobacteriaceae</taxon>
        <taxon>Mycolicibacterium</taxon>
    </lineage>
</organism>
<dbReference type="RefSeq" id="WP_138228699.1">
    <property type="nucleotide sequence ID" value="NZ_AP022577.1"/>
</dbReference>
<dbReference type="EMBL" id="AP022577">
    <property type="protein sequence ID" value="BBX86293.1"/>
    <property type="molecule type" value="Genomic_DNA"/>
</dbReference>
<evidence type="ECO:0000256" key="1">
    <source>
        <dbReference type="SAM" id="MobiDB-lite"/>
    </source>
</evidence>
<evidence type="ECO:0000313" key="3">
    <source>
        <dbReference type="Proteomes" id="UP000465609"/>
    </source>
</evidence>
<dbReference type="InterPro" id="IPR014917">
    <property type="entry name" value="DUF1800"/>
</dbReference>
<keyword evidence="3" id="KW-1185">Reference proteome</keyword>
<accession>A0ABM7IHV5</accession>
<evidence type="ECO:0008006" key="4">
    <source>
        <dbReference type="Google" id="ProtNLM"/>
    </source>
</evidence>
<protein>
    <recommendedName>
        <fullName evidence="4">DUF1800 domain-containing protein</fullName>
    </recommendedName>
</protein>
<feature type="compositionally biased region" description="Low complexity" evidence="1">
    <location>
        <begin position="53"/>
        <end position="65"/>
    </location>
</feature>
<dbReference type="Proteomes" id="UP000465609">
    <property type="component" value="Chromosome"/>
</dbReference>
<name>A0ABM7IHV5_9MYCO</name>
<gene>
    <name evidence="2" type="ORF">MAUB_41660</name>
</gene>